<dbReference type="EMBL" id="SNRY01000116">
    <property type="protein sequence ID" value="KAA6346818.1"/>
    <property type="molecule type" value="Genomic_DNA"/>
</dbReference>
<keyword evidence="6" id="KW-0326">Glycosidase</keyword>
<dbReference type="GO" id="GO:0031640">
    <property type="term" value="P:killing of cells of another organism"/>
    <property type="evidence" value="ECO:0007669"/>
    <property type="project" value="UniProtKB-KW"/>
</dbReference>
<dbReference type="InterPro" id="IPR002901">
    <property type="entry name" value="MGlyc_endo_b_GlcNAc-like_dom"/>
</dbReference>
<keyword evidence="1" id="KW-0929">Antimicrobial</keyword>
<dbReference type="PROSITE" id="PS51782">
    <property type="entry name" value="LYSM"/>
    <property type="match status" value="1"/>
</dbReference>
<proteinExistence type="predicted"/>
<dbReference type="SUPFAM" id="SSF54106">
    <property type="entry name" value="LysM domain"/>
    <property type="match status" value="1"/>
</dbReference>
<dbReference type="Gene3D" id="3.10.350.10">
    <property type="entry name" value="LysM domain"/>
    <property type="match status" value="1"/>
</dbReference>
<dbReference type="InterPro" id="IPR051056">
    <property type="entry name" value="Glycosyl_Hydrolase_73"/>
</dbReference>
<gene>
    <name evidence="6" type="ORF">EZS27_005668</name>
</gene>
<sequence length="298" mass="34512">MGSISHKPLVLIFLIILAIVRANAQAQWRQRYIDYIDTYSDAAVEQMKAYKIPASITLAQGLLESGAGQSSLTRKYNNHFGIKCGGDWKGNTARYDDDYRNECFRAYRNSMESYEDHSLFLSGRDRYASLFQLKLTDYEGWAHGLKKAGYATAPKYDIQLIGIIEEYELYKYDREGKEASSQKTQNLRRVYLSNDLVYIIVRDRDTFKSIGKEFDSSKKKLLKYNDLPKKHHLTNGDIIFLHKKKDKAQKAYTTHVVKENESMHSISQTYGIRLKSLYKMNHKKANYVPEVGAELKLR</sequence>
<evidence type="ECO:0000256" key="2">
    <source>
        <dbReference type="ARBA" id="ARBA00022638"/>
    </source>
</evidence>
<dbReference type="Gene3D" id="1.10.530.10">
    <property type="match status" value="1"/>
</dbReference>
<dbReference type="InterPro" id="IPR018392">
    <property type="entry name" value="LysM"/>
</dbReference>
<dbReference type="Pfam" id="PF01476">
    <property type="entry name" value="LysM"/>
    <property type="match status" value="2"/>
</dbReference>
<dbReference type="CDD" id="cd00118">
    <property type="entry name" value="LysM"/>
    <property type="match status" value="1"/>
</dbReference>
<reference evidence="6" key="1">
    <citation type="submission" date="2019-03" db="EMBL/GenBank/DDBJ databases">
        <title>Single cell metagenomics reveals metabolic interactions within the superorganism composed of flagellate Streblomastix strix and complex community of Bacteroidetes bacteria on its surface.</title>
        <authorList>
            <person name="Treitli S.C."/>
            <person name="Kolisko M."/>
            <person name="Husnik F."/>
            <person name="Keeling P."/>
            <person name="Hampl V."/>
        </authorList>
    </citation>
    <scope>NUCLEOTIDE SEQUENCE</scope>
    <source>
        <strain evidence="6">STM</strain>
    </source>
</reference>
<dbReference type="PANTHER" id="PTHR33308:SF9">
    <property type="entry name" value="PEPTIDOGLYCAN HYDROLASE FLGJ"/>
    <property type="match status" value="1"/>
</dbReference>
<feature type="domain" description="LysM" evidence="5">
    <location>
        <begin position="253"/>
        <end position="297"/>
    </location>
</feature>
<evidence type="ECO:0000256" key="4">
    <source>
        <dbReference type="ARBA" id="ARBA00032108"/>
    </source>
</evidence>
<dbReference type="SMART" id="SM00047">
    <property type="entry name" value="LYZ2"/>
    <property type="match status" value="1"/>
</dbReference>
<dbReference type="AlphaFoldDB" id="A0A5J4SLP5"/>
<keyword evidence="2" id="KW-0081">Bacteriolytic enzyme</keyword>
<protein>
    <recommendedName>
        <fullName evidence="4">Peptidoglycan hydrolase</fullName>
    </recommendedName>
</protein>
<dbReference type="SMART" id="SM00257">
    <property type="entry name" value="LysM"/>
    <property type="match status" value="2"/>
</dbReference>
<dbReference type="InterPro" id="IPR036779">
    <property type="entry name" value="LysM_dom_sf"/>
</dbReference>
<evidence type="ECO:0000256" key="3">
    <source>
        <dbReference type="ARBA" id="ARBA00022801"/>
    </source>
</evidence>
<dbReference type="PANTHER" id="PTHR33308">
    <property type="entry name" value="PEPTIDOGLYCAN HYDROLASE FLGJ"/>
    <property type="match status" value="1"/>
</dbReference>
<organism evidence="6">
    <name type="scientific">termite gut metagenome</name>
    <dbReference type="NCBI Taxonomy" id="433724"/>
    <lineage>
        <taxon>unclassified sequences</taxon>
        <taxon>metagenomes</taxon>
        <taxon>organismal metagenomes</taxon>
    </lineage>
</organism>
<dbReference type="Pfam" id="PF01832">
    <property type="entry name" value="Glucosaminidase"/>
    <property type="match status" value="1"/>
</dbReference>
<comment type="caution">
    <text evidence="6">The sequence shown here is derived from an EMBL/GenBank/DDBJ whole genome shotgun (WGS) entry which is preliminary data.</text>
</comment>
<evidence type="ECO:0000256" key="1">
    <source>
        <dbReference type="ARBA" id="ARBA00022529"/>
    </source>
</evidence>
<keyword evidence="3 6" id="KW-0378">Hydrolase</keyword>
<dbReference type="GO" id="GO:0016798">
    <property type="term" value="F:hydrolase activity, acting on glycosyl bonds"/>
    <property type="evidence" value="ECO:0007669"/>
    <property type="project" value="UniProtKB-KW"/>
</dbReference>
<dbReference type="GO" id="GO:0004040">
    <property type="term" value="F:amidase activity"/>
    <property type="evidence" value="ECO:0007669"/>
    <property type="project" value="InterPro"/>
</dbReference>
<evidence type="ECO:0000259" key="5">
    <source>
        <dbReference type="PROSITE" id="PS51782"/>
    </source>
</evidence>
<dbReference type="GO" id="GO:0042742">
    <property type="term" value="P:defense response to bacterium"/>
    <property type="evidence" value="ECO:0007669"/>
    <property type="project" value="UniProtKB-KW"/>
</dbReference>
<evidence type="ECO:0000313" key="6">
    <source>
        <dbReference type="EMBL" id="KAA6346818.1"/>
    </source>
</evidence>
<accession>A0A5J4SLP5</accession>
<name>A0A5J4SLP5_9ZZZZ</name>